<comment type="caution">
    <text evidence="1">The sequence shown here is derived from an EMBL/GenBank/DDBJ whole genome shotgun (WGS) entry which is preliminary data.</text>
</comment>
<evidence type="ECO:0000313" key="1">
    <source>
        <dbReference type="EMBL" id="TYL86774.1"/>
    </source>
</evidence>
<organism evidence="1 2">
    <name type="scientific">Bradyrhizobium cytisi</name>
    <dbReference type="NCBI Taxonomy" id="515489"/>
    <lineage>
        <taxon>Bacteria</taxon>
        <taxon>Pseudomonadati</taxon>
        <taxon>Pseudomonadota</taxon>
        <taxon>Alphaproteobacteria</taxon>
        <taxon>Hyphomicrobiales</taxon>
        <taxon>Nitrobacteraceae</taxon>
        <taxon>Bradyrhizobium</taxon>
    </lineage>
</organism>
<gene>
    <name evidence="1" type="ORF">FXB38_05810</name>
</gene>
<evidence type="ECO:0000313" key="2">
    <source>
        <dbReference type="Proteomes" id="UP000324853"/>
    </source>
</evidence>
<keyword evidence="2" id="KW-1185">Reference proteome</keyword>
<sequence>MIKSLVTAVLASILDIAWPMCRSRENAVIAQSDTAARLWVAMGRTGKTMEALVDHVAARCGIDIAQHMIDREYGR</sequence>
<dbReference type="Proteomes" id="UP000324853">
    <property type="component" value="Unassembled WGS sequence"/>
</dbReference>
<protein>
    <submittedName>
        <fullName evidence="1">Uncharacterized protein</fullName>
    </submittedName>
</protein>
<proteinExistence type="predicted"/>
<accession>A0A5S4WXF6</accession>
<dbReference type="RefSeq" id="WP_148749809.1">
    <property type="nucleotide sequence ID" value="NZ_VSSR01000011.1"/>
</dbReference>
<dbReference type="EMBL" id="VSSR01000011">
    <property type="protein sequence ID" value="TYL86774.1"/>
    <property type="molecule type" value="Genomic_DNA"/>
</dbReference>
<dbReference type="AlphaFoldDB" id="A0A5S4WXF6"/>
<reference evidence="1 2" key="1">
    <citation type="submission" date="2019-08" db="EMBL/GenBank/DDBJ databases">
        <title>Bradyrhizobium hipponensis sp. nov., a rhizobium isolated from a Lupinus angustifolius root nodule in Tunisia.</title>
        <authorList>
            <person name="Off K."/>
            <person name="Rejili M."/>
            <person name="Mars M."/>
            <person name="Brachmann A."/>
            <person name="Marin M."/>
        </authorList>
    </citation>
    <scope>NUCLEOTIDE SEQUENCE [LARGE SCALE GENOMIC DNA]</scope>
    <source>
        <strain evidence="1 2">CTAW11</strain>
    </source>
</reference>
<name>A0A5S4WXF6_9BRAD</name>